<dbReference type="GO" id="GO:0005634">
    <property type="term" value="C:nucleus"/>
    <property type="evidence" value="ECO:0007669"/>
    <property type="project" value="UniProtKB-SubCell"/>
</dbReference>
<dbReference type="InterPro" id="IPR013083">
    <property type="entry name" value="Znf_RING/FYVE/PHD"/>
</dbReference>
<evidence type="ECO:0000313" key="11">
    <source>
        <dbReference type="EMBL" id="KAJ2007068.1"/>
    </source>
</evidence>
<keyword evidence="12" id="KW-1185">Reference proteome</keyword>
<dbReference type="SMART" id="SM00343">
    <property type="entry name" value="ZnF_C2HC"/>
    <property type="match status" value="1"/>
</dbReference>
<dbReference type="CDD" id="cd16620">
    <property type="entry name" value="vRING-HC-C4C4_RBBP6"/>
    <property type="match status" value="1"/>
</dbReference>
<feature type="region of interest" description="Disordered" evidence="7">
    <location>
        <begin position="545"/>
        <end position="814"/>
    </location>
</feature>
<dbReference type="PANTHER" id="PTHR15439">
    <property type="entry name" value="RETINOBLASTOMA-BINDING PROTEIN 6"/>
    <property type="match status" value="1"/>
</dbReference>
<dbReference type="Gene3D" id="3.30.40.10">
    <property type="entry name" value="Zinc/RING finger domain, C3HC4 (zinc finger)"/>
    <property type="match status" value="1"/>
</dbReference>
<feature type="compositionally biased region" description="Basic and acidic residues" evidence="7">
    <location>
        <begin position="681"/>
        <end position="709"/>
    </location>
</feature>
<evidence type="ECO:0000256" key="5">
    <source>
        <dbReference type="ARBA" id="ARBA00023242"/>
    </source>
</evidence>
<dbReference type="InterPro" id="IPR036875">
    <property type="entry name" value="Znf_CCHC_sf"/>
</dbReference>
<keyword evidence="4" id="KW-0862">Zinc</keyword>
<accession>A0A9W8BMQ6</accession>
<evidence type="ECO:0000313" key="12">
    <source>
        <dbReference type="Proteomes" id="UP001150907"/>
    </source>
</evidence>
<keyword evidence="5" id="KW-0539">Nucleus</keyword>
<dbReference type="InterPro" id="IPR033489">
    <property type="entry name" value="RBBP6"/>
</dbReference>
<dbReference type="EMBL" id="JANBQF010000038">
    <property type="protein sequence ID" value="KAJ2007068.1"/>
    <property type="molecule type" value="Genomic_DNA"/>
</dbReference>
<feature type="compositionally biased region" description="Polar residues" evidence="7">
    <location>
        <begin position="759"/>
        <end position="769"/>
    </location>
</feature>
<keyword evidence="3 6" id="KW-0863">Zinc-finger</keyword>
<dbReference type="AlphaFoldDB" id="A0A9W8BMQ6"/>
<gene>
    <name evidence="11" type="primary">MPE1</name>
    <name evidence="11" type="ORF">H4R26_001014</name>
</gene>
<dbReference type="Gene3D" id="3.10.20.90">
    <property type="entry name" value="Phosphatidylinositol 3-kinase Catalytic Subunit, Chain A, domain 1"/>
    <property type="match status" value="1"/>
</dbReference>
<evidence type="ECO:0000259" key="10">
    <source>
        <dbReference type="PROSITE" id="PS51282"/>
    </source>
</evidence>
<evidence type="ECO:0000256" key="4">
    <source>
        <dbReference type="ARBA" id="ARBA00022833"/>
    </source>
</evidence>
<dbReference type="Proteomes" id="UP001150907">
    <property type="component" value="Unassembled WGS sequence"/>
</dbReference>
<evidence type="ECO:0000259" key="9">
    <source>
        <dbReference type="PROSITE" id="PS50158"/>
    </source>
</evidence>
<dbReference type="InterPro" id="IPR025829">
    <property type="entry name" value="Zn_knuckle_CX2CX3GHX4C"/>
</dbReference>
<feature type="compositionally biased region" description="Basic and acidic residues" evidence="7">
    <location>
        <begin position="148"/>
        <end position="157"/>
    </location>
</feature>
<dbReference type="Gene3D" id="4.10.60.10">
    <property type="entry name" value="Zinc finger, CCHC-type"/>
    <property type="match status" value="1"/>
</dbReference>
<comment type="caution">
    <text evidence="11">The sequence shown here is derived from an EMBL/GenBank/DDBJ whole genome shotgun (WGS) entry which is preliminary data.</text>
</comment>
<dbReference type="GO" id="GO:0003676">
    <property type="term" value="F:nucleic acid binding"/>
    <property type="evidence" value="ECO:0007669"/>
    <property type="project" value="InterPro"/>
</dbReference>
<feature type="region of interest" description="Disordered" evidence="7">
    <location>
        <begin position="84"/>
        <end position="160"/>
    </location>
</feature>
<dbReference type="SMART" id="SM01180">
    <property type="entry name" value="DWNN"/>
    <property type="match status" value="1"/>
</dbReference>
<dbReference type="Pfam" id="PF13696">
    <property type="entry name" value="zf-CCHC_2"/>
    <property type="match status" value="1"/>
</dbReference>
<evidence type="ECO:0000256" key="6">
    <source>
        <dbReference type="PROSITE-ProRule" id="PRU00047"/>
    </source>
</evidence>
<feature type="domain" description="RING-type" evidence="8">
    <location>
        <begin position="321"/>
        <end position="364"/>
    </location>
</feature>
<comment type="subcellular location">
    <subcellularLocation>
        <location evidence="1">Nucleus</location>
    </subcellularLocation>
</comment>
<dbReference type="PROSITE" id="PS50089">
    <property type="entry name" value="ZF_RING_2"/>
    <property type="match status" value="1"/>
</dbReference>
<evidence type="ECO:0000256" key="2">
    <source>
        <dbReference type="ARBA" id="ARBA00022723"/>
    </source>
</evidence>
<dbReference type="InterPro" id="IPR014891">
    <property type="entry name" value="DWNN_domain"/>
</dbReference>
<feature type="domain" description="DWNN" evidence="10">
    <location>
        <begin position="4"/>
        <end position="76"/>
    </location>
</feature>
<dbReference type="SUPFAM" id="SSF57756">
    <property type="entry name" value="Retrovirus zinc finger-like domains"/>
    <property type="match status" value="1"/>
</dbReference>
<keyword evidence="2" id="KW-0479">Metal-binding</keyword>
<dbReference type="PROSITE" id="PS50158">
    <property type="entry name" value="ZF_CCHC"/>
    <property type="match status" value="1"/>
</dbReference>
<dbReference type="InterPro" id="IPR001841">
    <property type="entry name" value="Znf_RING"/>
</dbReference>
<sequence length="814" mass="87833">MSHIQYKFSSSKDYSTTIFDGLSISVIDLKQEILREQKLDPEEFSLVITNEQTNEDYGSDQTLIPKNTSVVVRRVPYTGPKMSRMANGGHSQQSNAGYVAPPFGSGGGSSYQRGQMAQSTAPVNQYGYRGPQGGGVNGQHRGNASNQRSEDNARNGHEVPSSVEDAGIAAMFEQSNEQWMHQQSLMEMQRPMYQPRPGGPRPRPAMMRPEHQGPPPPNYICHRCGKPGHWIYSCPSLSQPGDGSGKPTGFRVKRTTGIPKSFLQKVDNIEDVGNALVTSDGTLVVATANEAAWNMAQKMSRNAVSTEDEIDPNIIPNSIKCNICHKISRDAVTTPCCKTVFCSTCIECELLEPGDMNFTCPACHTKDVVPDQLETAGEVRSQVEEFLREYSAKQHAALEESDRAARKAAAAASAPAVAASAVGGANGVPASAPSAAATSASTSIARPPAQVPPRPRQQHMGGMLPGMLMGLGGGYPGMAGMPMGMQMGMGQMPPFMPPGMMMPPGIMPPAGMMPSRPPPLPGMAAAGQWDGGSAALPMGGAMAGWPAAVGPQHQTRPIGGPQTSQAPSPSPSRPRSRSSVSSHRQARSHSRSRSPGRRRSPRPPHGTKPKYRQSSVENRDGEKPNASVSAEYEAPPLAGDSGSRAGEDRRRARADSRSRDDSRSRRDRRRPDNEGSSGRHGGSDRYRSRERDREHRRDRDSHREGRGGDSRSGAHSRRGGRSRSPARARRTSRDRGGSSSHRASEENSSSRSRHVSIRGQSSVLTSEQAAASEKPRSVLDRLGGDRSAAYNDNDDEHLERKSGGGRQGRRRRRR</sequence>
<feature type="compositionally biased region" description="Low complexity" evidence="7">
    <location>
        <begin position="737"/>
        <end position="750"/>
    </location>
</feature>
<dbReference type="PROSITE" id="PS51282">
    <property type="entry name" value="DWNN"/>
    <property type="match status" value="1"/>
</dbReference>
<feature type="compositionally biased region" description="Basic and acidic residues" evidence="7">
    <location>
        <begin position="645"/>
        <end position="673"/>
    </location>
</feature>
<dbReference type="Pfam" id="PF08783">
    <property type="entry name" value="DWNN"/>
    <property type="match status" value="1"/>
</dbReference>
<feature type="domain" description="CCHC-type" evidence="9">
    <location>
        <begin position="221"/>
        <end position="236"/>
    </location>
</feature>
<name>A0A9W8BMQ6_9FUNG</name>
<dbReference type="InterPro" id="IPR001878">
    <property type="entry name" value="Znf_CCHC"/>
</dbReference>
<feature type="compositionally biased region" description="Low complexity" evidence="7">
    <location>
        <begin position="438"/>
        <end position="448"/>
    </location>
</feature>
<evidence type="ECO:0000256" key="1">
    <source>
        <dbReference type="ARBA" id="ARBA00004123"/>
    </source>
</evidence>
<dbReference type="PANTHER" id="PTHR15439:SF0">
    <property type="entry name" value="CELL DIVISION CYCLE AND APOPTOSIS REGULATOR PROTEIN 1-RELATED"/>
    <property type="match status" value="1"/>
</dbReference>
<organism evidence="11 12">
    <name type="scientific">Coemansia thaxteri</name>
    <dbReference type="NCBI Taxonomy" id="2663907"/>
    <lineage>
        <taxon>Eukaryota</taxon>
        <taxon>Fungi</taxon>
        <taxon>Fungi incertae sedis</taxon>
        <taxon>Zoopagomycota</taxon>
        <taxon>Kickxellomycotina</taxon>
        <taxon>Kickxellomycetes</taxon>
        <taxon>Kickxellales</taxon>
        <taxon>Kickxellaceae</taxon>
        <taxon>Coemansia</taxon>
    </lineage>
</organism>
<feature type="compositionally biased region" description="Basic residues" evidence="7">
    <location>
        <begin position="714"/>
        <end position="730"/>
    </location>
</feature>
<dbReference type="GO" id="GO:0016567">
    <property type="term" value="P:protein ubiquitination"/>
    <property type="evidence" value="ECO:0007669"/>
    <property type="project" value="InterPro"/>
</dbReference>
<evidence type="ECO:0000256" key="7">
    <source>
        <dbReference type="SAM" id="MobiDB-lite"/>
    </source>
</evidence>
<evidence type="ECO:0000256" key="3">
    <source>
        <dbReference type="ARBA" id="ARBA00022771"/>
    </source>
</evidence>
<proteinExistence type="predicted"/>
<feature type="compositionally biased region" description="Basic residues" evidence="7">
    <location>
        <begin position="584"/>
        <end position="611"/>
    </location>
</feature>
<reference evidence="11" key="1">
    <citation type="submission" date="2022-07" db="EMBL/GenBank/DDBJ databases">
        <title>Phylogenomic reconstructions and comparative analyses of Kickxellomycotina fungi.</title>
        <authorList>
            <person name="Reynolds N.K."/>
            <person name="Stajich J.E."/>
            <person name="Barry K."/>
            <person name="Grigoriev I.V."/>
            <person name="Crous P."/>
            <person name="Smith M.E."/>
        </authorList>
    </citation>
    <scope>NUCLEOTIDE SEQUENCE</scope>
    <source>
        <strain evidence="11">IMI 214461</strain>
    </source>
</reference>
<protein>
    <submittedName>
        <fullName evidence="11">Retinoblastoma-binding protein</fullName>
    </submittedName>
</protein>
<dbReference type="GO" id="GO:0008270">
    <property type="term" value="F:zinc ion binding"/>
    <property type="evidence" value="ECO:0007669"/>
    <property type="project" value="UniProtKB-KW"/>
</dbReference>
<evidence type="ECO:0000259" key="8">
    <source>
        <dbReference type="PROSITE" id="PS50089"/>
    </source>
</evidence>
<dbReference type="GO" id="GO:0006397">
    <property type="term" value="P:mRNA processing"/>
    <property type="evidence" value="ECO:0007669"/>
    <property type="project" value="InterPro"/>
</dbReference>
<dbReference type="GO" id="GO:0006511">
    <property type="term" value="P:ubiquitin-dependent protein catabolic process"/>
    <property type="evidence" value="ECO:0007669"/>
    <property type="project" value="TreeGrafter"/>
</dbReference>
<dbReference type="GO" id="GO:0061630">
    <property type="term" value="F:ubiquitin protein ligase activity"/>
    <property type="evidence" value="ECO:0007669"/>
    <property type="project" value="InterPro"/>
</dbReference>
<feature type="compositionally biased region" description="Polar residues" evidence="7">
    <location>
        <begin position="111"/>
        <end position="123"/>
    </location>
</feature>
<feature type="region of interest" description="Disordered" evidence="7">
    <location>
        <begin position="438"/>
        <end position="463"/>
    </location>
</feature>
<dbReference type="OrthoDB" id="106784at2759"/>
<dbReference type="SUPFAM" id="SSF57850">
    <property type="entry name" value="RING/U-box"/>
    <property type="match status" value="1"/>
</dbReference>
<feature type="compositionally biased region" description="Basic and acidic residues" evidence="7">
    <location>
        <begin position="773"/>
        <end position="784"/>
    </location>
</feature>